<feature type="compositionally biased region" description="Polar residues" evidence="1">
    <location>
        <begin position="331"/>
        <end position="348"/>
    </location>
</feature>
<evidence type="ECO:0000256" key="1">
    <source>
        <dbReference type="SAM" id="MobiDB-lite"/>
    </source>
</evidence>
<dbReference type="InterPro" id="IPR015943">
    <property type="entry name" value="WD40/YVTN_repeat-like_dom_sf"/>
</dbReference>
<feature type="compositionally biased region" description="Polar residues" evidence="1">
    <location>
        <begin position="364"/>
        <end position="374"/>
    </location>
</feature>
<dbReference type="SMART" id="SM00128">
    <property type="entry name" value="IPPc"/>
    <property type="match status" value="1"/>
</dbReference>
<evidence type="ECO:0000313" key="4">
    <source>
        <dbReference type="Proteomes" id="UP001562354"/>
    </source>
</evidence>
<organism evidence="3 4">
    <name type="scientific">Neodothiora populina</name>
    <dbReference type="NCBI Taxonomy" id="2781224"/>
    <lineage>
        <taxon>Eukaryota</taxon>
        <taxon>Fungi</taxon>
        <taxon>Dikarya</taxon>
        <taxon>Ascomycota</taxon>
        <taxon>Pezizomycotina</taxon>
        <taxon>Dothideomycetes</taxon>
        <taxon>Dothideomycetidae</taxon>
        <taxon>Dothideales</taxon>
        <taxon>Dothioraceae</taxon>
        <taxon>Neodothiora</taxon>
    </lineage>
</organism>
<feature type="compositionally biased region" description="Basic and acidic residues" evidence="1">
    <location>
        <begin position="438"/>
        <end position="449"/>
    </location>
</feature>
<dbReference type="GeneID" id="95980008"/>
<feature type="compositionally biased region" description="Low complexity" evidence="1">
    <location>
        <begin position="75"/>
        <end position="88"/>
    </location>
</feature>
<reference evidence="3 4" key="1">
    <citation type="submission" date="2024-07" db="EMBL/GenBank/DDBJ databases">
        <title>Draft sequence of the Neodothiora populina.</title>
        <authorList>
            <person name="Drown D.D."/>
            <person name="Schuette U.S."/>
            <person name="Buechlein A.B."/>
            <person name="Rusch D.R."/>
            <person name="Winton L.W."/>
            <person name="Adams G.A."/>
        </authorList>
    </citation>
    <scope>NUCLEOTIDE SEQUENCE [LARGE SCALE GENOMIC DNA]</scope>
    <source>
        <strain evidence="3 4">CPC 39397</strain>
    </source>
</reference>
<sequence length="1217" mass="134757">MEEAPSSPTDSTSIKPVSSLRSRFETLANDQPPVSPITPRPPSQLFDLRSEKSNASLNARAYPRTPTARPSSEYLPSTPSLLQTSLQSGNSARPGQDVLSKKPPPAPPVSLRPTPPTVNVESPSSPPKDAQPPVASATPSRAPVTPPTLSTSALSSANHSRTPSRVTTPALEARMSAFLQAAQLPSQPLADTDSKEIASAPKPRPNNSAGGPPPVNRAGKPKLASLPPPSLDSAPADTAGSKSEISPFSTPPSSSESASSKQLHSQAKSSPSPRPISNSRPRPSPFSPTASQSSSIRDHGYEQPPEKPPRPISRSLETQSYHPPHARPQSFHPQSYHPQSFQPISTQDGADEQLPGLPPRPSRQIKSGRTSPVRQQRIPARRSMDIQYRPSSFISDPPPPPRRTSTRSALTQGFGFRSNTTASRPSKPLAPAVPAPRRSADTRREEPPREAAPQPQSRSADDFDDPPIMPQGMPQGSAQPTLNEYPDASQTNRRLPQFSYRPWEIATGYDTKLFAVCGDIVCTTGFITRAWNLRTGETCLTLAHAEGIKITALAFKPTPDPNEEGNRLWLGSSIGEIHEIDIPTQSVVFTKNNAHPRKEIVKLYRHASQLWSLDTDGGLAVWSAGRDGTPNLDTMPQIFRTVKGHNCSIIVNSQLWLASGKSIHVFQPNATTDSAFQVSQRPLQQDSAGEVTSVATISNKPDLIYFGHADGKMSVYNQRDFSCIGLVHVSPYKIISLTGAGHYLWAGYNTGRIQVYDTSTTPWKTLKDWQAHDKPVCNIITDRQSLWKMDRLQVVSLGLDNMLRPWDGLMEEDWQEAQMQAYDDRFCKFDEMTAAVLTWNAGATKPTYLKNDPKDNNFFKDYLCSQEPPDILIFGFQELVDLEDKKVTAKSFFKSKKKDPNEQEHVGHQYRAWRDHISRCIEDFMSADQAYALLHTSSMVGLFSCVFVKTALRSRIKQVNASEIKRGMGGLHGNKGALIIRMVLDDSSICLVNCHLAAGQGQTASRNNDAAAILESICLPEALNGHNSGTFVAGGDGSMILDHELCIWNGDLNYRIDAMPRDTVVRAVKENNLAKLLERDQLLLSRRKNPTFRLQVFKEMPITFAPTYKYNVGTDDYDSSEKKRAPAWCDRILFRGMGRIKGEDYRRWEVRVSDHRPVSARFRMRIKKIDEQKRKQVWQVVEQEFQHYKDRIAAETKLDYLTNVLGLRESEAKGLLE</sequence>
<name>A0ABR3P5J0_9PEZI</name>
<feature type="compositionally biased region" description="Low complexity" evidence="1">
    <location>
        <begin position="269"/>
        <end position="295"/>
    </location>
</feature>
<feature type="compositionally biased region" description="Pro residues" evidence="1">
    <location>
        <begin position="33"/>
        <end position="42"/>
    </location>
</feature>
<dbReference type="PANTHER" id="PTHR11200">
    <property type="entry name" value="INOSITOL 5-PHOSPHATASE"/>
    <property type="match status" value="1"/>
</dbReference>
<dbReference type="PANTHER" id="PTHR11200:SF240">
    <property type="entry name" value="INOSITOL POLYPHOSPHATE 5-PHOSPHATASE C9G1.10C-RELATED"/>
    <property type="match status" value="1"/>
</dbReference>
<feature type="domain" description="Inositol polyphosphate-related phosphatase" evidence="2">
    <location>
        <begin position="830"/>
        <end position="1170"/>
    </location>
</feature>
<gene>
    <name evidence="3" type="ORF">AAFC00_006309</name>
</gene>
<evidence type="ECO:0000259" key="2">
    <source>
        <dbReference type="SMART" id="SM00128"/>
    </source>
</evidence>
<keyword evidence="4" id="KW-1185">Reference proteome</keyword>
<dbReference type="EMBL" id="JBFMKM010000014">
    <property type="protein sequence ID" value="KAL1297772.1"/>
    <property type="molecule type" value="Genomic_DNA"/>
</dbReference>
<dbReference type="Gene3D" id="2.130.10.10">
    <property type="entry name" value="YVTN repeat-like/Quinoprotein amine dehydrogenase"/>
    <property type="match status" value="2"/>
</dbReference>
<dbReference type="Pfam" id="PF22669">
    <property type="entry name" value="Exo_endo_phos2"/>
    <property type="match status" value="1"/>
</dbReference>
<dbReference type="SUPFAM" id="SSF50978">
    <property type="entry name" value="WD40 repeat-like"/>
    <property type="match status" value="1"/>
</dbReference>
<feature type="compositionally biased region" description="Polar residues" evidence="1">
    <location>
        <begin position="158"/>
        <end position="167"/>
    </location>
</feature>
<feature type="compositionally biased region" description="Basic and acidic residues" evidence="1">
    <location>
        <begin position="296"/>
        <end position="309"/>
    </location>
</feature>
<comment type="caution">
    <text evidence="3">The sequence shown here is derived from an EMBL/GenBank/DDBJ whole genome shotgun (WGS) entry which is preliminary data.</text>
</comment>
<dbReference type="SUPFAM" id="SSF56219">
    <property type="entry name" value="DNase I-like"/>
    <property type="match status" value="1"/>
</dbReference>
<dbReference type="InterPro" id="IPR046985">
    <property type="entry name" value="IP5"/>
</dbReference>
<feature type="compositionally biased region" description="Polar residues" evidence="1">
    <location>
        <begin position="1"/>
        <end position="21"/>
    </location>
</feature>
<accession>A0ABR3P5J0</accession>
<feature type="compositionally biased region" description="Low complexity" evidence="1">
    <location>
        <begin position="221"/>
        <end position="260"/>
    </location>
</feature>
<feature type="compositionally biased region" description="Pro residues" evidence="1">
    <location>
        <begin position="102"/>
        <end position="116"/>
    </location>
</feature>
<dbReference type="RefSeq" id="XP_069197454.1">
    <property type="nucleotide sequence ID" value="XM_069346246.1"/>
</dbReference>
<proteinExistence type="predicted"/>
<feature type="compositionally biased region" description="Low complexity" evidence="1">
    <location>
        <begin position="147"/>
        <end position="157"/>
    </location>
</feature>
<dbReference type="Gene3D" id="3.60.10.10">
    <property type="entry name" value="Endonuclease/exonuclease/phosphatase"/>
    <property type="match status" value="1"/>
</dbReference>
<dbReference type="Proteomes" id="UP001562354">
    <property type="component" value="Unassembled WGS sequence"/>
</dbReference>
<feature type="compositionally biased region" description="Polar residues" evidence="1">
    <location>
        <begin position="474"/>
        <end position="494"/>
    </location>
</feature>
<feature type="region of interest" description="Disordered" evidence="1">
    <location>
        <begin position="1"/>
        <end position="496"/>
    </location>
</feature>
<dbReference type="InterPro" id="IPR036691">
    <property type="entry name" value="Endo/exonu/phosph_ase_sf"/>
</dbReference>
<evidence type="ECO:0000313" key="3">
    <source>
        <dbReference type="EMBL" id="KAL1297772.1"/>
    </source>
</evidence>
<dbReference type="InterPro" id="IPR036322">
    <property type="entry name" value="WD40_repeat_dom_sf"/>
</dbReference>
<protein>
    <recommendedName>
        <fullName evidence="2">Inositol polyphosphate-related phosphatase domain-containing protein</fullName>
    </recommendedName>
</protein>
<dbReference type="InterPro" id="IPR000300">
    <property type="entry name" value="IPPc"/>
</dbReference>